<evidence type="ECO:0000256" key="3">
    <source>
        <dbReference type="ARBA" id="ARBA00022729"/>
    </source>
</evidence>
<keyword evidence="5" id="KW-1185">Reference proteome</keyword>
<dbReference type="OrthoDB" id="9810636at2"/>
<keyword evidence="3" id="KW-0732">Signal</keyword>
<organism evidence="4 5">
    <name type="scientific">Treponema primitia (strain ATCC BAA-887 / DSM 12427 / ZAS-2)</name>
    <dbReference type="NCBI Taxonomy" id="545694"/>
    <lineage>
        <taxon>Bacteria</taxon>
        <taxon>Pseudomonadati</taxon>
        <taxon>Spirochaetota</taxon>
        <taxon>Spirochaetia</taxon>
        <taxon>Spirochaetales</taxon>
        <taxon>Treponemataceae</taxon>
        <taxon>Treponema</taxon>
    </lineage>
</organism>
<dbReference type="PANTHER" id="PTHR42953">
    <property type="entry name" value="HIGH-AFFINITY ZINC UPTAKE SYSTEM PROTEIN ZNUA-RELATED"/>
    <property type="match status" value="1"/>
</dbReference>
<dbReference type="STRING" id="545694.TREPR_3183"/>
<dbReference type="PANTHER" id="PTHR42953:SF3">
    <property type="entry name" value="HIGH-AFFINITY ZINC UPTAKE SYSTEM PROTEIN ZNUA"/>
    <property type="match status" value="1"/>
</dbReference>
<accession>F5YLP8</accession>
<dbReference type="InterPro" id="IPR006127">
    <property type="entry name" value="ZnuA-like"/>
</dbReference>
<reference evidence="4 5" key="2">
    <citation type="journal article" date="2011" name="ISME J.">
        <title>RNA-seq reveals cooperative metabolic interactions between two termite-gut spirochete species in co-culture.</title>
        <authorList>
            <person name="Rosenthal A.Z."/>
            <person name="Matson E.G."/>
            <person name="Eldar A."/>
            <person name="Leadbetter J.R."/>
        </authorList>
    </citation>
    <scope>NUCLEOTIDE SEQUENCE [LARGE SCALE GENOMIC DNA]</scope>
    <source>
        <strain evidence="5">ATCC BAA-887 / DSM 12427 / ZAS-2</strain>
    </source>
</reference>
<evidence type="ECO:0000256" key="1">
    <source>
        <dbReference type="ARBA" id="ARBA00011028"/>
    </source>
</evidence>
<evidence type="ECO:0000256" key="2">
    <source>
        <dbReference type="ARBA" id="ARBA00022448"/>
    </source>
</evidence>
<dbReference type="eggNOG" id="COG0803">
    <property type="taxonomic scope" value="Bacteria"/>
</dbReference>
<evidence type="ECO:0000313" key="5">
    <source>
        <dbReference type="Proteomes" id="UP000009223"/>
    </source>
</evidence>
<sequence length="325" mass="35290">MNLPLLAVRGRTTIVTRFSLFCFLIILTLNGCGENTTKGAQKKAPAPDTPVLAVSTIPQEWFARRVSGTCNEVSSTDRLRILTLVGPGQNPHSYEPGPKQMADLAAARAWVLSGTEFELSLKPKIEALFPNLRIINGTAGVRFRTLEAHDDGDVDHVDEGSLDRHTWLGQEPAKIMAGHILEACIAIDGDGTAYYQKNYEELIADIDQEFAELGIKLAPLRGRTVFVYHPAFGYFLDEFGITQEAVETGGKEPTPRVLNALIEKARREGAAAIFVQAQFPVASARTVAAAAGAVIAALDPLAPDWLANIRDMGDLLLKSLEEAKK</sequence>
<proteinExistence type="inferred from homology"/>
<protein>
    <submittedName>
        <fullName evidence="4">Adhesion protein</fullName>
    </submittedName>
</protein>
<dbReference type="SUPFAM" id="SSF53807">
    <property type="entry name" value="Helical backbone' metal receptor"/>
    <property type="match status" value="1"/>
</dbReference>
<dbReference type="GO" id="GO:0046872">
    <property type="term" value="F:metal ion binding"/>
    <property type="evidence" value="ECO:0007669"/>
    <property type="project" value="InterPro"/>
</dbReference>
<dbReference type="GO" id="GO:0030001">
    <property type="term" value="P:metal ion transport"/>
    <property type="evidence" value="ECO:0007669"/>
    <property type="project" value="InterPro"/>
</dbReference>
<dbReference type="Pfam" id="PF01297">
    <property type="entry name" value="ZnuA"/>
    <property type="match status" value="1"/>
</dbReference>
<dbReference type="HOGENOM" id="CLU_016838_1_0_12"/>
<dbReference type="InterPro" id="IPR050492">
    <property type="entry name" value="Bact_metal-bind_prot9"/>
</dbReference>
<dbReference type="EMBL" id="CP001843">
    <property type="protein sequence ID" value="AEF85751.1"/>
    <property type="molecule type" value="Genomic_DNA"/>
</dbReference>
<name>F5YLP8_TREPZ</name>
<dbReference type="AlphaFoldDB" id="F5YLP8"/>
<dbReference type="RefSeq" id="WP_015707082.1">
    <property type="nucleotide sequence ID" value="NC_015578.1"/>
</dbReference>
<dbReference type="Proteomes" id="UP000009223">
    <property type="component" value="Chromosome"/>
</dbReference>
<keyword evidence="2" id="KW-0813">Transport</keyword>
<dbReference type="Gene3D" id="3.40.50.1980">
    <property type="entry name" value="Nitrogenase molybdenum iron protein domain"/>
    <property type="match status" value="2"/>
</dbReference>
<dbReference type="KEGG" id="tpi:TREPR_3183"/>
<comment type="similarity">
    <text evidence="1">Belongs to the bacterial solute-binding protein 9 family.</text>
</comment>
<evidence type="ECO:0000313" key="4">
    <source>
        <dbReference type="EMBL" id="AEF85751.1"/>
    </source>
</evidence>
<gene>
    <name evidence="4" type="ordered locus">TREPR_3183</name>
</gene>
<reference evidence="5" key="1">
    <citation type="submission" date="2009-12" db="EMBL/GenBank/DDBJ databases">
        <title>Complete sequence of Treponema primitia strain ZAS-2.</title>
        <authorList>
            <person name="Tetu S.G."/>
            <person name="Matson E."/>
            <person name="Ren Q."/>
            <person name="Seshadri R."/>
            <person name="Elbourne L."/>
            <person name="Hassan K.A."/>
            <person name="Durkin A."/>
            <person name="Radune D."/>
            <person name="Mohamoud Y."/>
            <person name="Shay R."/>
            <person name="Jin S."/>
            <person name="Zhang X."/>
            <person name="Lucey K."/>
            <person name="Ballor N.R."/>
            <person name="Ottesen E."/>
            <person name="Rosenthal R."/>
            <person name="Allen A."/>
            <person name="Leadbetter J.R."/>
            <person name="Paulsen I.T."/>
        </authorList>
    </citation>
    <scope>NUCLEOTIDE SEQUENCE [LARGE SCALE GENOMIC DNA]</scope>
    <source>
        <strain evidence="5">ATCC BAA-887 / DSM 12427 / ZAS-2</strain>
    </source>
</reference>